<dbReference type="VEuPathDB" id="FungiDB:I302_09077"/>
<dbReference type="Proteomes" id="UP000092730">
    <property type="component" value="Chromosome 3"/>
</dbReference>
<dbReference type="GeneID" id="30213476"/>
<evidence type="ECO:0000313" key="3">
    <source>
        <dbReference type="EMBL" id="WVW82841.1"/>
    </source>
</evidence>
<proteinExistence type="predicted"/>
<dbReference type="EMBL" id="KV700382">
    <property type="protein sequence ID" value="OCF21400.1"/>
    <property type="molecule type" value="Genomic_DNA"/>
</dbReference>
<dbReference type="STRING" id="1296100.A0A1B9FRK3"/>
<evidence type="ECO:0008006" key="5">
    <source>
        <dbReference type="Google" id="ProtNLM"/>
    </source>
</evidence>
<dbReference type="OrthoDB" id="2570842at2759"/>
<name>A0A1B9FRK3_9TREE</name>
<dbReference type="KEGG" id="kbi:30213476"/>
<feature type="region of interest" description="Disordered" evidence="1">
    <location>
        <begin position="205"/>
        <end position="231"/>
    </location>
</feature>
<dbReference type="AlphaFoldDB" id="A0A1B9FRK3"/>
<keyword evidence="4" id="KW-1185">Reference proteome</keyword>
<accession>A0A1B9FRK3</accession>
<reference evidence="2" key="1">
    <citation type="submission" date="2013-07" db="EMBL/GenBank/DDBJ databases">
        <title>The Genome Sequence of Cryptococcus bestiolae CBS10118.</title>
        <authorList>
            <consortium name="The Broad Institute Genome Sequencing Platform"/>
            <person name="Cuomo C."/>
            <person name="Litvintseva A."/>
            <person name="Chen Y."/>
            <person name="Heitman J."/>
            <person name="Sun S."/>
            <person name="Springer D."/>
            <person name="Dromer F."/>
            <person name="Young S.K."/>
            <person name="Zeng Q."/>
            <person name="Gargeya S."/>
            <person name="Fitzgerald M."/>
            <person name="Abouelleil A."/>
            <person name="Alvarado L."/>
            <person name="Berlin A.M."/>
            <person name="Chapman S.B."/>
            <person name="Dewar J."/>
            <person name="Goldberg J."/>
            <person name="Griggs A."/>
            <person name="Gujja S."/>
            <person name="Hansen M."/>
            <person name="Howarth C."/>
            <person name="Imamovic A."/>
            <person name="Larimer J."/>
            <person name="McCowan C."/>
            <person name="Murphy C."/>
            <person name="Pearson M."/>
            <person name="Priest M."/>
            <person name="Roberts A."/>
            <person name="Saif S."/>
            <person name="Shea T."/>
            <person name="Sykes S."/>
            <person name="Wortman J."/>
            <person name="Nusbaum C."/>
            <person name="Birren B."/>
        </authorList>
    </citation>
    <scope>NUCLEOTIDE SEQUENCE [LARGE SCALE GENOMIC DNA]</scope>
    <source>
        <strain evidence="2">CBS 10118</strain>
    </source>
</reference>
<evidence type="ECO:0000313" key="2">
    <source>
        <dbReference type="EMBL" id="OCF21400.1"/>
    </source>
</evidence>
<gene>
    <name evidence="2" type="ORF">I302_09077</name>
    <name evidence="3" type="ORF">I302_104853</name>
</gene>
<reference evidence="3" key="2">
    <citation type="submission" date="2013-07" db="EMBL/GenBank/DDBJ databases">
        <authorList>
            <consortium name="The Broad Institute Genome Sequencing Platform"/>
            <person name="Cuomo C."/>
            <person name="Litvintseva A."/>
            <person name="Chen Y."/>
            <person name="Heitman J."/>
            <person name="Sun S."/>
            <person name="Springer D."/>
            <person name="Dromer F."/>
            <person name="Young S.K."/>
            <person name="Zeng Q."/>
            <person name="Gargeya S."/>
            <person name="Fitzgerald M."/>
            <person name="Abouelleil A."/>
            <person name="Alvarado L."/>
            <person name="Berlin A.M."/>
            <person name="Chapman S.B."/>
            <person name="Dewar J."/>
            <person name="Goldberg J."/>
            <person name="Griggs A."/>
            <person name="Gujja S."/>
            <person name="Hansen M."/>
            <person name="Howarth C."/>
            <person name="Imamovic A."/>
            <person name="Larimer J."/>
            <person name="McCowan C."/>
            <person name="Murphy C."/>
            <person name="Pearson M."/>
            <person name="Priest M."/>
            <person name="Roberts A."/>
            <person name="Saif S."/>
            <person name="Shea T."/>
            <person name="Sykes S."/>
            <person name="Wortman J."/>
            <person name="Nusbaum C."/>
            <person name="Birren B."/>
        </authorList>
    </citation>
    <scope>NUCLEOTIDE SEQUENCE</scope>
    <source>
        <strain evidence="3">CBS 10118</strain>
    </source>
</reference>
<protein>
    <recommendedName>
        <fullName evidence="5">BTB domain-containing protein</fullName>
    </recommendedName>
</protein>
<reference evidence="3" key="4">
    <citation type="submission" date="2024-02" db="EMBL/GenBank/DDBJ databases">
        <title>Comparative genomics of Cryptococcus and Kwoniella reveals pathogenesis evolution and contrasting modes of karyotype evolution via chromosome fusion or intercentromeric recombination.</title>
        <authorList>
            <person name="Coelho M.A."/>
            <person name="David-Palma M."/>
            <person name="Shea T."/>
            <person name="Bowers K."/>
            <person name="McGinley-Smith S."/>
            <person name="Mohammad A.W."/>
            <person name="Gnirke A."/>
            <person name="Yurkov A.M."/>
            <person name="Nowrousian M."/>
            <person name="Sun S."/>
            <person name="Cuomo C.A."/>
            <person name="Heitman J."/>
        </authorList>
    </citation>
    <scope>NUCLEOTIDE SEQUENCE</scope>
    <source>
        <strain evidence="3">CBS 10118</strain>
    </source>
</reference>
<evidence type="ECO:0000256" key="1">
    <source>
        <dbReference type="SAM" id="MobiDB-lite"/>
    </source>
</evidence>
<dbReference type="RefSeq" id="XP_019042470.1">
    <property type="nucleotide sequence ID" value="XM_019195647.1"/>
</dbReference>
<dbReference type="EMBL" id="CP144543">
    <property type="protein sequence ID" value="WVW82841.1"/>
    <property type="molecule type" value="Genomic_DNA"/>
</dbReference>
<evidence type="ECO:0000313" key="4">
    <source>
        <dbReference type="Proteomes" id="UP000092730"/>
    </source>
</evidence>
<organism evidence="2">
    <name type="scientific">Kwoniella bestiolae CBS 10118</name>
    <dbReference type="NCBI Taxonomy" id="1296100"/>
    <lineage>
        <taxon>Eukaryota</taxon>
        <taxon>Fungi</taxon>
        <taxon>Dikarya</taxon>
        <taxon>Basidiomycota</taxon>
        <taxon>Agaricomycotina</taxon>
        <taxon>Tremellomycetes</taxon>
        <taxon>Tremellales</taxon>
        <taxon>Cryptococcaceae</taxon>
        <taxon>Kwoniella</taxon>
    </lineage>
</organism>
<sequence length="303" mass="33828">MRSTPPAHHRRPNAEAMTLRKLSTISEDTLTPINEPFQYDDADLMLVSSDGLGFRVHGNKLGRCSNIFRTSLQPNALPTPPSSPNSTSASNHDIPEIHFIDPTLENGITLSLFLHLAYSLPLPVPTVPIYFQAYETLVEFLRKWECTVLYPVLSGAVRSWVEDGMISSSKGLKIGDALGSERLLVESVKRGGEYTWAGKVIEDPDRRRRKSSPNYEGRQSKGYGSPPGKTENKFDILRDGLPGEASLDLTAVPFEYFVGLSDDVKFALLRASRAGVKERHEIDWDRVGDEFERVLAELRTLDQ</sequence>
<reference evidence="2" key="3">
    <citation type="submission" date="2016-07" db="EMBL/GenBank/DDBJ databases">
        <title>Evolution of pathogenesis and genome organization in the Tremellales.</title>
        <authorList>
            <person name="Cuomo C."/>
            <person name="Litvintseva A."/>
            <person name="Heitman J."/>
            <person name="Chen Y."/>
            <person name="Sun S."/>
            <person name="Springer D."/>
            <person name="Dromer F."/>
            <person name="Young S."/>
            <person name="Zeng Q."/>
            <person name="Chapman S."/>
            <person name="Gujja S."/>
            <person name="Saif S."/>
            <person name="Birren B."/>
        </authorList>
    </citation>
    <scope>NUCLEOTIDE SEQUENCE</scope>
    <source>
        <strain evidence="2">CBS 10118</strain>
    </source>
</reference>